<keyword evidence="7 13" id="KW-0378">Hydrolase</keyword>
<evidence type="ECO:0000256" key="12">
    <source>
        <dbReference type="ARBA" id="ARBA00023211"/>
    </source>
</evidence>
<evidence type="ECO:0000256" key="7">
    <source>
        <dbReference type="ARBA" id="ARBA00022801"/>
    </source>
</evidence>
<dbReference type="Gene3D" id="3.90.320.10">
    <property type="match status" value="1"/>
</dbReference>
<dbReference type="InterPro" id="IPR022765">
    <property type="entry name" value="Dna2/Cas4_DUF83"/>
</dbReference>
<dbReference type="NCBIfam" id="TIGR00372">
    <property type="entry name" value="cas4"/>
    <property type="match status" value="1"/>
</dbReference>
<dbReference type="GO" id="GO:0004527">
    <property type="term" value="F:exonuclease activity"/>
    <property type="evidence" value="ECO:0007669"/>
    <property type="project" value="UniProtKB-KW"/>
</dbReference>
<keyword evidence="5 13" id="KW-0540">Nuclease</keyword>
<dbReference type="InterPro" id="IPR011604">
    <property type="entry name" value="PDDEXK-like_dom_sf"/>
</dbReference>
<reference evidence="15 16" key="1">
    <citation type="journal article" date="2016" name="Nat. Biotechnol.">
        <title>Measurement of bacterial replication rates in microbial communities.</title>
        <authorList>
            <person name="Brown C.T."/>
            <person name="Olm M.R."/>
            <person name="Thomas B.C."/>
            <person name="Banfield J.F."/>
        </authorList>
    </citation>
    <scope>NUCLEOTIDE SEQUENCE [LARGE SCALE GENOMIC DNA]</scope>
    <source>
        <strain evidence="15">46_33</strain>
    </source>
</reference>
<proteinExistence type="inferred from homology"/>
<keyword evidence="6 13" id="KW-0479">Metal-binding</keyword>
<feature type="domain" description="DUF83" evidence="14">
    <location>
        <begin position="12"/>
        <end position="199"/>
    </location>
</feature>
<evidence type="ECO:0000256" key="13">
    <source>
        <dbReference type="RuleBase" id="RU365022"/>
    </source>
</evidence>
<evidence type="ECO:0000313" key="15">
    <source>
        <dbReference type="EMBL" id="OLA36333.1"/>
    </source>
</evidence>
<sequence>MEYCEDEFLQLSGIQHFCFCRRQWALIHIENQWQENVRTIEGNIVHERCHDDGFIEKRGNLLITRSLSIFSRRLGVSGQCDVVEFSKTENGCTLYGREGLWLPYPIEYKRGKSKLIDADRLQLCCQAMCLEEMLHVDIPKGALYYNETHRREEIAFTASMRENVESMLREMHNYYRQGYTPNVKPKIGCSLCSLKDICLPVICRKTVVADYYAKFLNEDAL</sequence>
<keyword evidence="9 13" id="KW-0408">Iron</keyword>
<evidence type="ECO:0000259" key="14">
    <source>
        <dbReference type="Pfam" id="PF01930"/>
    </source>
</evidence>
<comment type="function">
    <text evidence="13">CRISPR (clustered regularly interspaced short palindromic repeat) is an adaptive immune system that provides protection against mobile genetic elements (viruses, transposable elements and conjugative plasmids). CRISPR clusters contain sequences complementary to antecedent mobile elements and target invading nucleic acids. CRISPR clusters are transcribed and processed into CRISPR RNA (crRNA).</text>
</comment>
<dbReference type="EC" id="3.1.12.1" evidence="3 13"/>
<dbReference type="EMBL" id="MNTG01000046">
    <property type="protein sequence ID" value="OLA36333.1"/>
    <property type="molecule type" value="Genomic_DNA"/>
</dbReference>
<dbReference type="Pfam" id="PF01930">
    <property type="entry name" value="Cas_Cas4"/>
    <property type="match status" value="1"/>
</dbReference>
<comment type="similarity">
    <text evidence="2 13">Belongs to the CRISPR-associated exonuclease Cas4 family.</text>
</comment>
<accession>A0A1Q6R1U5</accession>
<evidence type="ECO:0000256" key="2">
    <source>
        <dbReference type="ARBA" id="ARBA00009189"/>
    </source>
</evidence>
<evidence type="ECO:0000313" key="16">
    <source>
        <dbReference type="Proteomes" id="UP000186777"/>
    </source>
</evidence>
<keyword evidence="11 13" id="KW-0051">Antiviral defense</keyword>
<name>A0A1Q6R1U5_9FIRM</name>
<keyword evidence="8 13" id="KW-0269">Exonuclease</keyword>
<keyword evidence="12 13" id="KW-0464">Manganese</keyword>
<evidence type="ECO:0000256" key="5">
    <source>
        <dbReference type="ARBA" id="ARBA00022722"/>
    </source>
</evidence>
<evidence type="ECO:0000256" key="6">
    <source>
        <dbReference type="ARBA" id="ARBA00022723"/>
    </source>
</evidence>
<dbReference type="GO" id="GO:0051536">
    <property type="term" value="F:iron-sulfur cluster binding"/>
    <property type="evidence" value="ECO:0007669"/>
    <property type="project" value="UniProtKB-KW"/>
</dbReference>
<dbReference type="Proteomes" id="UP000186777">
    <property type="component" value="Unassembled WGS sequence"/>
</dbReference>
<dbReference type="PANTHER" id="PTHR36531">
    <property type="entry name" value="CRISPR-ASSOCIATED EXONUCLEASE CAS4"/>
    <property type="match status" value="1"/>
</dbReference>
<keyword evidence="10 13" id="KW-0411">Iron-sulfur</keyword>
<evidence type="ECO:0000256" key="3">
    <source>
        <dbReference type="ARBA" id="ARBA00012768"/>
    </source>
</evidence>
<dbReference type="InterPro" id="IPR051827">
    <property type="entry name" value="Cas4_exonuclease"/>
</dbReference>
<evidence type="ECO:0000256" key="10">
    <source>
        <dbReference type="ARBA" id="ARBA00023014"/>
    </source>
</evidence>
<evidence type="ECO:0000256" key="11">
    <source>
        <dbReference type="ARBA" id="ARBA00023118"/>
    </source>
</evidence>
<comment type="caution">
    <text evidence="15">The sequence shown here is derived from an EMBL/GenBank/DDBJ whole genome shotgun (WGS) entry which is preliminary data.</text>
</comment>
<evidence type="ECO:0000256" key="4">
    <source>
        <dbReference type="ARBA" id="ARBA00020049"/>
    </source>
</evidence>
<protein>
    <recommendedName>
        <fullName evidence="4 13">CRISPR-associated exonuclease Cas4</fullName>
        <ecNumber evidence="3 13">3.1.12.1</ecNumber>
    </recommendedName>
</protein>
<dbReference type="STRING" id="626940.BHW43_10225"/>
<dbReference type="AlphaFoldDB" id="A0A1Q6R1U5"/>
<comment type="cofactor">
    <cofactor evidence="13">
        <name>iron-sulfur cluster</name>
        <dbReference type="ChEBI" id="CHEBI:30408"/>
    </cofactor>
</comment>
<evidence type="ECO:0000256" key="8">
    <source>
        <dbReference type="ARBA" id="ARBA00022839"/>
    </source>
</evidence>
<evidence type="ECO:0000256" key="9">
    <source>
        <dbReference type="ARBA" id="ARBA00023004"/>
    </source>
</evidence>
<comment type="cofactor">
    <cofactor evidence="1">
        <name>[4Fe-4S] cluster</name>
        <dbReference type="ChEBI" id="CHEBI:49883"/>
    </cofactor>
</comment>
<evidence type="ECO:0000256" key="1">
    <source>
        <dbReference type="ARBA" id="ARBA00001966"/>
    </source>
</evidence>
<dbReference type="RefSeq" id="WP_303680466.1">
    <property type="nucleotide sequence ID" value="NZ_DBEZXK010000095.1"/>
</dbReference>
<dbReference type="GO" id="GO:0046872">
    <property type="term" value="F:metal ion binding"/>
    <property type="evidence" value="ECO:0007669"/>
    <property type="project" value="UniProtKB-KW"/>
</dbReference>
<gene>
    <name evidence="15" type="ORF">BHW43_10225</name>
</gene>
<dbReference type="PANTHER" id="PTHR36531:SF6">
    <property type="entry name" value="DNA REPLICATION ATP-DEPENDENT HELICASE_NUCLEASE DNA2"/>
    <property type="match status" value="1"/>
</dbReference>
<dbReference type="GO" id="GO:0051607">
    <property type="term" value="P:defense response to virus"/>
    <property type="evidence" value="ECO:0007669"/>
    <property type="project" value="UniProtKB-KW"/>
</dbReference>
<comment type="cofactor">
    <cofactor evidence="13">
        <name>Mg(2+)</name>
        <dbReference type="ChEBI" id="CHEBI:18420"/>
    </cofactor>
    <cofactor evidence="13">
        <name>Mn(2+)</name>
        <dbReference type="ChEBI" id="CHEBI:29035"/>
    </cofactor>
    <text evidence="13">Mg(2+) or Mn(2+) required for ssDNA cleavage activity.</text>
</comment>
<organism evidence="15 16">
    <name type="scientific">Phascolarctobacterium succinatutens</name>
    <dbReference type="NCBI Taxonomy" id="626940"/>
    <lineage>
        <taxon>Bacteria</taxon>
        <taxon>Bacillati</taxon>
        <taxon>Bacillota</taxon>
        <taxon>Negativicutes</taxon>
        <taxon>Acidaminococcales</taxon>
        <taxon>Acidaminococcaceae</taxon>
        <taxon>Phascolarctobacterium</taxon>
    </lineage>
</organism>
<dbReference type="InterPro" id="IPR013343">
    <property type="entry name" value="CRISPR-assoc_prot_Cas4"/>
</dbReference>